<accession>A0A2T0ASR2</accession>
<evidence type="ECO:0000313" key="9">
    <source>
        <dbReference type="EMBL" id="PRR73224.1"/>
    </source>
</evidence>
<evidence type="ECO:0000256" key="1">
    <source>
        <dbReference type="ARBA" id="ARBA00005715"/>
    </source>
</evidence>
<evidence type="ECO:0000256" key="4">
    <source>
        <dbReference type="ARBA" id="ARBA00022777"/>
    </source>
</evidence>
<evidence type="ECO:0000313" key="10">
    <source>
        <dbReference type="Proteomes" id="UP000239614"/>
    </source>
</evidence>
<dbReference type="EMBL" id="PVXN01000031">
    <property type="protein sequence ID" value="PRR73224.1"/>
    <property type="molecule type" value="Genomic_DNA"/>
</dbReference>
<dbReference type="InterPro" id="IPR042213">
    <property type="entry name" value="NBD_C_sf"/>
</dbReference>
<keyword evidence="4" id="KW-0418">Kinase</keyword>
<keyword evidence="2" id="KW-0808">Transferase</keyword>
<dbReference type="Gene3D" id="3.40.50.10840">
    <property type="entry name" value="Putative sugar-binding, N-terminal domain"/>
    <property type="match status" value="1"/>
</dbReference>
<dbReference type="InterPro" id="IPR031475">
    <property type="entry name" value="NBD_C"/>
</dbReference>
<dbReference type="SUPFAM" id="SSF142764">
    <property type="entry name" value="YgbK-like"/>
    <property type="match status" value="1"/>
</dbReference>
<protein>
    <recommendedName>
        <fullName evidence="11">Four-carbon acid sugar kinase family protein</fullName>
    </recommendedName>
</protein>
<dbReference type="RefSeq" id="WP_165815355.1">
    <property type="nucleotide sequence ID" value="NZ_PVXN01000031.1"/>
</dbReference>
<proteinExistence type="inferred from homology"/>
<dbReference type="GO" id="GO:0016301">
    <property type="term" value="F:kinase activity"/>
    <property type="evidence" value="ECO:0007669"/>
    <property type="project" value="UniProtKB-KW"/>
</dbReference>
<evidence type="ECO:0000256" key="2">
    <source>
        <dbReference type="ARBA" id="ARBA00022679"/>
    </source>
</evidence>
<organism evidence="9 10">
    <name type="scientific">Clostridium thermopalmarium DSM 5974</name>
    <dbReference type="NCBI Taxonomy" id="1121340"/>
    <lineage>
        <taxon>Bacteria</taxon>
        <taxon>Bacillati</taxon>
        <taxon>Bacillota</taxon>
        <taxon>Clostridia</taxon>
        <taxon>Eubacteriales</taxon>
        <taxon>Clostridiaceae</taxon>
        <taxon>Clostridium</taxon>
    </lineage>
</organism>
<evidence type="ECO:0000256" key="5">
    <source>
        <dbReference type="ARBA" id="ARBA00022840"/>
    </source>
</evidence>
<comment type="similarity">
    <text evidence="1">Belongs to the four-carbon acid sugar kinase family.</text>
</comment>
<dbReference type="Proteomes" id="UP000239614">
    <property type="component" value="Unassembled WGS sequence"/>
</dbReference>
<feature type="domain" description="Four-carbon acid sugar kinase N-terminal" evidence="7">
    <location>
        <begin position="5"/>
        <end position="216"/>
    </location>
</feature>
<dbReference type="GO" id="GO:0005524">
    <property type="term" value="F:ATP binding"/>
    <property type="evidence" value="ECO:0007669"/>
    <property type="project" value="UniProtKB-KW"/>
</dbReference>
<evidence type="ECO:0000259" key="7">
    <source>
        <dbReference type="Pfam" id="PF07005"/>
    </source>
</evidence>
<evidence type="ECO:0000256" key="3">
    <source>
        <dbReference type="ARBA" id="ARBA00022741"/>
    </source>
</evidence>
<dbReference type="AlphaFoldDB" id="A0A2T0ASR2"/>
<dbReference type="Pfam" id="PF07005">
    <property type="entry name" value="SBD_N"/>
    <property type="match status" value="1"/>
</dbReference>
<dbReference type="InterPro" id="IPR010737">
    <property type="entry name" value="4-carb_acid_sugar_kinase_N"/>
</dbReference>
<sequence length="404" mass="44811">MNRFLIIADDFTGANDTGVQLKKRGINTDVIFHSKSIDNNERSYVIDTESRGLSEEEAFLDVEGKVKNAFKQRFDYVYKKIDSTLRGNIVSEIKAVDKYYNAELIIFAPAYPDNKRITTNEIHKINGMPISETEISKDPKKPVKVDNIKLILKNGFDEGVTHVCLEELRNVKTDFSKGRIYTFDAETNEDLMIISNQITALNKKVLWVGSAGLADSILKVNMRVDPSIAVVGSISEVSKNQLHYAVSRGTNLINVDIGKLLKNRDIQDIVNEALEKINKGTDVIIASSYEREDYERTIEVGKTLGCTKEEVSVFTQKILGEIVDNIVENTSISGMFLTGGDTAIGVIEELCAKGSNIKQEVMTGIPLMTLNGGKCHGLKVITKAGAFGEVNAVEYCLKKLKEDI</sequence>
<dbReference type="InterPro" id="IPR037051">
    <property type="entry name" value="4-carb_acid_sugar_kinase_N_sf"/>
</dbReference>
<keyword evidence="10" id="KW-1185">Reference proteome</keyword>
<evidence type="ECO:0008006" key="11">
    <source>
        <dbReference type="Google" id="ProtNLM"/>
    </source>
</evidence>
<keyword evidence="6" id="KW-0119">Carbohydrate metabolism</keyword>
<feature type="domain" description="Four-carbon acid sugar kinase nucleotide binding" evidence="8">
    <location>
        <begin position="229"/>
        <end position="392"/>
    </location>
</feature>
<reference evidence="9 10" key="1">
    <citation type="submission" date="2018-03" db="EMBL/GenBank/DDBJ databases">
        <title>Genome sequence of Clostridium thermopalmarium DSM 5974.</title>
        <authorList>
            <person name="Poehlein A."/>
            <person name="Daniel R."/>
        </authorList>
    </citation>
    <scope>NUCLEOTIDE SEQUENCE [LARGE SCALE GENOMIC DNA]</scope>
    <source>
        <strain evidence="9 10">DSM 5974</strain>
    </source>
</reference>
<dbReference type="Pfam" id="PF17042">
    <property type="entry name" value="NBD_C"/>
    <property type="match status" value="1"/>
</dbReference>
<keyword evidence="3" id="KW-0547">Nucleotide-binding</keyword>
<gene>
    <name evidence="9" type="ORF">CPAL_13440</name>
</gene>
<name>A0A2T0ASR2_9CLOT</name>
<evidence type="ECO:0000256" key="6">
    <source>
        <dbReference type="ARBA" id="ARBA00023277"/>
    </source>
</evidence>
<dbReference type="Gene3D" id="3.40.980.20">
    <property type="entry name" value="Four-carbon acid sugar kinase, nucleotide binding domain"/>
    <property type="match status" value="1"/>
</dbReference>
<keyword evidence="5" id="KW-0067">ATP-binding</keyword>
<evidence type="ECO:0000259" key="8">
    <source>
        <dbReference type="Pfam" id="PF17042"/>
    </source>
</evidence>
<comment type="caution">
    <text evidence="9">The sequence shown here is derived from an EMBL/GenBank/DDBJ whole genome shotgun (WGS) entry which is preliminary data.</text>
</comment>